<reference evidence="1 2" key="1">
    <citation type="submission" date="2019-10" db="EMBL/GenBank/DDBJ databases">
        <title>Complete genome sequences for adaption low water activity.</title>
        <authorList>
            <person name="Zhao L."/>
            <person name="Zhong J."/>
        </authorList>
    </citation>
    <scope>NUCLEOTIDE SEQUENCE [LARGE SCALE GENOMIC DNA]</scope>
    <source>
        <strain evidence="1 2">FDU301</strain>
        <plasmid evidence="2">pfdu301a</plasmid>
    </source>
</reference>
<name>A0A6M6E6E1_PRIMG</name>
<keyword evidence="1" id="KW-0614">Plasmid</keyword>
<organism evidence="1 2">
    <name type="scientific">Priestia megaterium</name>
    <name type="common">Bacillus megaterium</name>
    <dbReference type="NCBI Taxonomy" id="1404"/>
    <lineage>
        <taxon>Bacteria</taxon>
        <taxon>Bacillati</taxon>
        <taxon>Bacillota</taxon>
        <taxon>Bacilli</taxon>
        <taxon>Bacillales</taxon>
        <taxon>Bacillaceae</taxon>
        <taxon>Priestia</taxon>
    </lineage>
</organism>
<evidence type="ECO:0000313" key="2">
    <source>
        <dbReference type="Proteomes" id="UP000501076"/>
    </source>
</evidence>
<evidence type="ECO:0000313" key="1">
    <source>
        <dbReference type="EMBL" id="QJX80158.1"/>
    </source>
</evidence>
<dbReference type="AlphaFoldDB" id="A0A6M6E6E1"/>
<dbReference type="Proteomes" id="UP000501076">
    <property type="component" value="Plasmid pFDU301A"/>
</dbReference>
<proteinExistence type="predicted"/>
<dbReference type="EMBL" id="CP045273">
    <property type="protein sequence ID" value="QJX80158.1"/>
    <property type="molecule type" value="Genomic_DNA"/>
</dbReference>
<gene>
    <name evidence="1" type="ORF">FDZ14_29110</name>
</gene>
<accession>A0A6M6E6E1</accession>
<protein>
    <submittedName>
        <fullName evidence="1">Uncharacterized protein</fullName>
    </submittedName>
</protein>
<sequence length="103" mass="11923">MHTSTEEHCTKPKVSLEDITVGLKKLGYLIEEELHTDNLLLTKAFEKGKFCCELSNNNSFFVYVLDSKNRKYFKEYGVYGNNNTSKQVISTLHSTFHKKSRLL</sequence>
<dbReference type="RefSeq" id="WP_171778139.1">
    <property type="nucleotide sequence ID" value="NZ_CP045273.1"/>
</dbReference>
<geneLocation type="plasmid" evidence="2">
    <name>pfdu301a</name>
</geneLocation>